<evidence type="ECO:0000256" key="7">
    <source>
        <dbReference type="ARBA" id="ARBA00023237"/>
    </source>
</evidence>
<dbReference type="PANTHER" id="PTHR30069:SF39">
    <property type="entry name" value="BLL6183 PROTEIN"/>
    <property type="match status" value="1"/>
</dbReference>
<evidence type="ECO:0000256" key="2">
    <source>
        <dbReference type="ARBA" id="ARBA00022448"/>
    </source>
</evidence>
<proteinExistence type="inferred from homology"/>
<dbReference type="RefSeq" id="WP_338505053.1">
    <property type="nucleotide sequence ID" value="NZ_CP145607.1"/>
</dbReference>
<evidence type="ECO:0000256" key="6">
    <source>
        <dbReference type="ARBA" id="ARBA00023136"/>
    </source>
</evidence>
<keyword evidence="2" id="KW-0813">Transport</keyword>
<feature type="region of interest" description="Disordered" evidence="9">
    <location>
        <begin position="60"/>
        <end position="84"/>
    </location>
</feature>
<dbReference type="InterPro" id="IPR036942">
    <property type="entry name" value="Beta-barrel_TonB_sf"/>
</dbReference>
<keyword evidence="4" id="KW-0812">Transmembrane</keyword>
<dbReference type="InterPro" id="IPR037066">
    <property type="entry name" value="Plug_dom_sf"/>
</dbReference>
<dbReference type="InterPro" id="IPR039426">
    <property type="entry name" value="TonB-dep_rcpt-like"/>
</dbReference>
<dbReference type="Gene3D" id="2.40.170.20">
    <property type="entry name" value="TonB-dependent receptor, beta-barrel domain"/>
    <property type="match status" value="1"/>
</dbReference>
<evidence type="ECO:0000259" key="11">
    <source>
        <dbReference type="Pfam" id="PF07715"/>
    </source>
</evidence>
<name>A0ABZ2G4Q3_9SPHN</name>
<evidence type="ECO:0000256" key="8">
    <source>
        <dbReference type="RuleBase" id="RU003357"/>
    </source>
</evidence>
<comment type="similarity">
    <text evidence="8">Belongs to the TonB-dependent receptor family.</text>
</comment>
<feature type="domain" description="TonB-dependent receptor-like beta-barrel" evidence="10">
    <location>
        <begin position="450"/>
        <end position="752"/>
    </location>
</feature>
<gene>
    <name evidence="12" type="ORF">V6R86_13130</name>
</gene>
<evidence type="ECO:0000256" key="1">
    <source>
        <dbReference type="ARBA" id="ARBA00004571"/>
    </source>
</evidence>
<keyword evidence="7" id="KW-0998">Cell outer membrane</keyword>
<keyword evidence="13" id="KW-1185">Reference proteome</keyword>
<keyword evidence="5 8" id="KW-0798">TonB box</keyword>
<dbReference type="Proteomes" id="UP001382935">
    <property type="component" value="Chromosome"/>
</dbReference>
<keyword evidence="12" id="KW-0675">Receptor</keyword>
<dbReference type="Gene3D" id="2.170.130.10">
    <property type="entry name" value="TonB-dependent receptor, plug domain"/>
    <property type="match status" value="1"/>
</dbReference>
<evidence type="ECO:0000256" key="4">
    <source>
        <dbReference type="ARBA" id="ARBA00022692"/>
    </source>
</evidence>
<evidence type="ECO:0000256" key="5">
    <source>
        <dbReference type="ARBA" id="ARBA00023077"/>
    </source>
</evidence>
<dbReference type="Pfam" id="PF07715">
    <property type="entry name" value="Plug"/>
    <property type="match status" value="1"/>
</dbReference>
<feature type="compositionally biased region" description="Polar residues" evidence="9">
    <location>
        <begin position="60"/>
        <end position="74"/>
    </location>
</feature>
<evidence type="ECO:0000256" key="9">
    <source>
        <dbReference type="SAM" id="MobiDB-lite"/>
    </source>
</evidence>
<dbReference type="EMBL" id="CP145607">
    <property type="protein sequence ID" value="WWM71588.1"/>
    <property type="molecule type" value="Genomic_DNA"/>
</dbReference>
<reference evidence="12 13" key="1">
    <citation type="submission" date="2024-02" db="EMBL/GenBank/DDBJ databases">
        <title>Full genome sequence of Sphingomonas kaistensis.</title>
        <authorList>
            <person name="Poletto B.L."/>
            <person name="Silva G."/>
            <person name="Galante D."/>
            <person name="Campos K.R."/>
            <person name="Santos M.B.N."/>
            <person name="Sacchi C.T."/>
        </authorList>
    </citation>
    <scope>NUCLEOTIDE SEQUENCE [LARGE SCALE GENOMIC DNA]</scope>
    <source>
        <strain evidence="12 13">MA4R</strain>
    </source>
</reference>
<evidence type="ECO:0000313" key="13">
    <source>
        <dbReference type="Proteomes" id="UP001382935"/>
    </source>
</evidence>
<keyword evidence="6 8" id="KW-0472">Membrane</keyword>
<evidence type="ECO:0000259" key="10">
    <source>
        <dbReference type="Pfam" id="PF00593"/>
    </source>
</evidence>
<evidence type="ECO:0000313" key="12">
    <source>
        <dbReference type="EMBL" id="WWM71588.1"/>
    </source>
</evidence>
<comment type="subcellular location">
    <subcellularLocation>
        <location evidence="1">Cell outer membrane</location>
        <topology evidence="1">Multi-pass membrane protein</topology>
    </subcellularLocation>
</comment>
<dbReference type="InterPro" id="IPR012910">
    <property type="entry name" value="Plug_dom"/>
</dbReference>
<dbReference type="SUPFAM" id="SSF56935">
    <property type="entry name" value="Porins"/>
    <property type="match status" value="1"/>
</dbReference>
<sequence>MSNSFGDRDGAWSRRSDPALWHKARRTGARTATLVRGLQRRHAVLACSLCLGTNLPALAQQPTADEGNSGSTIIVTAPGGTRSDDAQLSLDEDRLGEAARPDLLSAISRSVAAVGLQDAQGNPFQPNLSYRGFVASPLQGQAQGLAVYLDGARFNQPFGDTVQFDLLPEVAIQKLEIFESNPLYGLNALGGAIVLQTKTGRTSPGIAVTAAGGAFGEREVAGEAGWRGRRASIYAAVQQTRDRGWRYFSPSRLRSSFADLGWDGERAGLHLKLVGADNDLTGNGSVPVELYALDRRAVFTHPDITLNRFVRGSVHPWLMLGNSGDRLEGVMYLQRLRQDTLNGDHADIEVCEAATDLLCLEGRSDGEEPLFDELGKAIGASSSEGGYGLVNRSKSRGQAGGILVQFVRERETSAGKGRLVVGFSHDASRTQFNSSSELGMLTDDRGVEGLGPIVSQLDGSITPVSLSARTSYGGLFLAHTIPLKPMLAAELDARWNRQLVRLDDQLGTALDGRHLFKRLNLAARLKWQPASGIVLRAGLATNSRAPTPAELACADEEAPCSLTNFFVGDPPLNQVVTHTYSADANGRTGRLNWQIAAYRSVNRDDIQFVSSAVRGRAYFRNVGSTRRQGAEAHAIYENGPFRAAVGYAFTDATFRTPTILNSPLNPGADDSGRINVEPGDQIPGVPRHRFTVQAKLQRRAWSIGADVSFSSGQHFFGDENNADARTPRYSVLNLRGSATVTRQLRLFGEVRNALDVPFATFGTYTEVDDIYLKEAPNATNPRSIGPGTPRRVTVGMSAEF</sequence>
<dbReference type="PANTHER" id="PTHR30069">
    <property type="entry name" value="TONB-DEPENDENT OUTER MEMBRANE RECEPTOR"/>
    <property type="match status" value="1"/>
</dbReference>
<keyword evidence="3" id="KW-1134">Transmembrane beta strand</keyword>
<dbReference type="Pfam" id="PF00593">
    <property type="entry name" value="TonB_dep_Rec_b-barrel"/>
    <property type="match status" value="1"/>
</dbReference>
<dbReference type="InterPro" id="IPR000531">
    <property type="entry name" value="Beta-barrel_TonB"/>
</dbReference>
<evidence type="ECO:0000256" key="3">
    <source>
        <dbReference type="ARBA" id="ARBA00022452"/>
    </source>
</evidence>
<feature type="domain" description="TonB-dependent receptor plug" evidence="11">
    <location>
        <begin position="90"/>
        <end position="192"/>
    </location>
</feature>
<protein>
    <submittedName>
        <fullName evidence="12">TonB-dependent receptor</fullName>
    </submittedName>
</protein>
<organism evidence="12 13">
    <name type="scientific">Sphingomonas kaistensis</name>
    <dbReference type="NCBI Taxonomy" id="298708"/>
    <lineage>
        <taxon>Bacteria</taxon>
        <taxon>Pseudomonadati</taxon>
        <taxon>Pseudomonadota</taxon>
        <taxon>Alphaproteobacteria</taxon>
        <taxon>Sphingomonadales</taxon>
        <taxon>Sphingomonadaceae</taxon>
        <taxon>Sphingomonas</taxon>
    </lineage>
</organism>
<accession>A0ABZ2G4Q3</accession>
<feature type="region of interest" description="Disordered" evidence="9">
    <location>
        <begin position="781"/>
        <end position="800"/>
    </location>
</feature>